<evidence type="ECO:0000313" key="3">
    <source>
        <dbReference type="Proteomes" id="UP000245812"/>
    </source>
</evidence>
<feature type="transmembrane region" description="Helical" evidence="1">
    <location>
        <begin position="20"/>
        <end position="38"/>
    </location>
</feature>
<evidence type="ECO:0000313" key="2">
    <source>
        <dbReference type="EMBL" id="PWK82717.1"/>
    </source>
</evidence>
<evidence type="ECO:0000256" key="1">
    <source>
        <dbReference type="SAM" id="Phobius"/>
    </source>
</evidence>
<name>A0A316I6A1_9GAMM</name>
<organism evidence="2 3">
    <name type="scientific">Fulvimonas soli</name>
    <dbReference type="NCBI Taxonomy" id="155197"/>
    <lineage>
        <taxon>Bacteria</taxon>
        <taxon>Pseudomonadati</taxon>
        <taxon>Pseudomonadota</taxon>
        <taxon>Gammaproteobacteria</taxon>
        <taxon>Lysobacterales</taxon>
        <taxon>Rhodanobacteraceae</taxon>
        <taxon>Fulvimonas</taxon>
    </lineage>
</organism>
<dbReference type="AlphaFoldDB" id="A0A316I6A1"/>
<keyword evidence="1" id="KW-0472">Membrane</keyword>
<keyword evidence="1" id="KW-0812">Transmembrane</keyword>
<sequence length="39" mass="4211">MPRPDQPHPDPDAELHGFEPLRVALAFGALLLGLVLGLH</sequence>
<gene>
    <name evidence="2" type="ORF">C7456_11514</name>
</gene>
<reference evidence="2 3" key="1">
    <citation type="submission" date="2018-05" db="EMBL/GenBank/DDBJ databases">
        <title>Genomic Encyclopedia of Type Strains, Phase IV (KMG-IV): sequencing the most valuable type-strain genomes for metagenomic binning, comparative biology and taxonomic classification.</title>
        <authorList>
            <person name="Goeker M."/>
        </authorList>
    </citation>
    <scope>NUCLEOTIDE SEQUENCE [LARGE SCALE GENOMIC DNA]</scope>
    <source>
        <strain evidence="2 3">DSM 14263</strain>
    </source>
</reference>
<keyword evidence="1" id="KW-1133">Transmembrane helix</keyword>
<dbReference type="EMBL" id="QGHC01000015">
    <property type="protein sequence ID" value="PWK82717.1"/>
    <property type="molecule type" value="Genomic_DNA"/>
</dbReference>
<dbReference type="Proteomes" id="UP000245812">
    <property type="component" value="Unassembled WGS sequence"/>
</dbReference>
<keyword evidence="3" id="KW-1185">Reference proteome</keyword>
<protein>
    <submittedName>
        <fullName evidence="2">Uncharacterized protein</fullName>
    </submittedName>
</protein>
<accession>A0A316I6A1</accession>
<proteinExistence type="predicted"/>
<comment type="caution">
    <text evidence="2">The sequence shown here is derived from an EMBL/GenBank/DDBJ whole genome shotgun (WGS) entry which is preliminary data.</text>
</comment>